<protein>
    <submittedName>
        <fullName evidence="1">Uncharacterized protein</fullName>
    </submittedName>
</protein>
<sequence>MADASKNNTALLLGMGLDGRDEHRRITRGDNFCLVGGSEETHEKMTETAVKFNEKLSKRGKRLGELSREEFTDLIREASGK</sequence>
<dbReference type="EMBL" id="VUNS01000017">
    <property type="protein sequence ID" value="MST98320.1"/>
    <property type="molecule type" value="Genomic_DNA"/>
</dbReference>
<proteinExistence type="predicted"/>
<name>A0A844G3I4_9BACT</name>
<keyword evidence="2" id="KW-1185">Reference proteome</keyword>
<accession>A0A844G3I4</accession>
<evidence type="ECO:0000313" key="2">
    <source>
        <dbReference type="Proteomes" id="UP000435649"/>
    </source>
</evidence>
<gene>
    <name evidence="1" type="ORF">FYJ85_14855</name>
</gene>
<dbReference type="AlphaFoldDB" id="A0A844G3I4"/>
<dbReference type="Proteomes" id="UP000435649">
    <property type="component" value="Unassembled WGS sequence"/>
</dbReference>
<dbReference type="RefSeq" id="WP_106054711.1">
    <property type="nucleotide sequence ID" value="NZ_VUNS01000017.1"/>
</dbReference>
<reference evidence="1 2" key="1">
    <citation type="submission" date="2019-08" db="EMBL/GenBank/DDBJ databases">
        <title>In-depth cultivation of the pig gut microbiome towards novel bacterial diversity and tailored functional studies.</title>
        <authorList>
            <person name="Wylensek D."/>
            <person name="Hitch T.C.A."/>
            <person name="Clavel T."/>
        </authorList>
    </citation>
    <scope>NUCLEOTIDE SEQUENCE [LARGE SCALE GENOMIC DNA]</scope>
    <source>
        <strain evidence="1 2">BBE-744-WT-12</strain>
    </source>
</reference>
<comment type="caution">
    <text evidence="1">The sequence shown here is derived from an EMBL/GenBank/DDBJ whole genome shotgun (WGS) entry which is preliminary data.</text>
</comment>
<organism evidence="1 2">
    <name type="scientific">Victivallis lenta</name>
    <dbReference type="NCBI Taxonomy" id="2606640"/>
    <lineage>
        <taxon>Bacteria</taxon>
        <taxon>Pseudomonadati</taxon>
        <taxon>Lentisphaerota</taxon>
        <taxon>Lentisphaeria</taxon>
        <taxon>Victivallales</taxon>
        <taxon>Victivallaceae</taxon>
        <taxon>Victivallis</taxon>
    </lineage>
</organism>
<evidence type="ECO:0000313" key="1">
    <source>
        <dbReference type="EMBL" id="MST98320.1"/>
    </source>
</evidence>